<dbReference type="EMBL" id="JADMKU010000013">
    <property type="protein sequence ID" value="MBR9652292.1"/>
    <property type="molecule type" value="Genomic_DNA"/>
</dbReference>
<proteinExistence type="predicted"/>
<sequence length="316" mass="34044">MSLLCAIPFMTLLFAACEPQAPYASGYVEGEFTLVAPVETAQISDIAVARGDRVEPGQVLVEMERRDAEIALAQADANLAQARSQLANLLEGARREEIEVIEATLASARLQAEEAERARERMIQLAERGVVTDAQRDDAVTAAQVAEARVAQVSAELAVARLPARPQAIAQAEAAVAAAKAARDQVSWRLEQRSLSLSEPITVVDVIRREGEIAGPSAPVLSVLADGAVKLRFYVPEAFYSQIAVGDLLQVNCDGCTDRPQARISYISDEPEFTPPELYSVQNRQKLVFLVEARPEGNSDLKPGQIVDVALPGADE</sequence>
<gene>
    <name evidence="4" type="ORF">IT775_14315</name>
</gene>
<evidence type="ECO:0000256" key="1">
    <source>
        <dbReference type="SAM" id="Coils"/>
    </source>
</evidence>
<evidence type="ECO:0000256" key="2">
    <source>
        <dbReference type="SAM" id="SignalP"/>
    </source>
</evidence>
<dbReference type="PANTHER" id="PTHR30438:SF2">
    <property type="entry name" value="MEMBRANE PROTEIN"/>
    <property type="match status" value="1"/>
</dbReference>
<name>A0ABS5HTH4_9RHOB</name>
<feature type="chain" id="PRO_5047015901" evidence="2">
    <location>
        <begin position="16"/>
        <end position="316"/>
    </location>
</feature>
<dbReference type="InterPro" id="IPR059052">
    <property type="entry name" value="HH_YbhG-like"/>
</dbReference>
<reference evidence="4 5" key="1">
    <citation type="journal article" date="2021" name="Arch. Microbiol.">
        <title>Thalassobius aquimarinus sp. nov., isolated from the Sea of Japan seashore.</title>
        <authorList>
            <person name="Kurilenko V.V."/>
            <person name="Romanenko L.A."/>
            <person name="Chernysheva N.Y."/>
            <person name="Velansky P.V."/>
            <person name="Tekutyeva L.A."/>
            <person name="Isaeva M.P."/>
            <person name="Mikhailov V.V."/>
        </authorList>
    </citation>
    <scope>NUCLEOTIDE SEQUENCE [LARGE SCALE GENOMIC DNA]</scope>
    <source>
        <strain evidence="4 5">KMM 8518</strain>
    </source>
</reference>
<accession>A0ABS5HTH4</accession>
<dbReference type="PANTHER" id="PTHR30438">
    <property type="entry name" value="36 KDA ANTIGEN-RELATED"/>
    <property type="match status" value="1"/>
</dbReference>
<dbReference type="Pfam" id="PF25881">
    <property type="entry name" value="HH_YBHG"/>
    <property type="match status" value="1"/>
</dbReference>
<protein>
    <submittedName>
        <fullName evidence="4">Biotin/lipoyl-binding protein</fullName>
    </submittedName>
</protein>
<keyword evidence="2" id="KW-0732">Signal</keyword>
<evidence type="ECO:0000313" key="5">
    <source>
        <dbReference type="Proteomes" id="UP001195941"/>
    </source>
</evidence>
<comment type="caution">
    <text evidence="4">The sequence shown here is derived from an EMBL/GenBank/DDBJ whole genome shotgun (WGS) entry which is preliminary data.</text>
</comment>
<dbReference type="Proteomes" id="UP001195941">
    <property type="component" value="Unassembled WGS sequence"/>
</dbReference>
<dbReference type="Gene3D" id="2.40.50.100">
    <property type="match status" value="1"/>
</dbReference>
<evidence type="ECO:0000259" key="3">
    <source>
        <dbReference type="Pfam" id="PF25881"/>
    </source>
</evidence>
<feature type="domain" description="YbhG-like alpha-helical hairpin" evidence="3">
    <location>
        <begin position="63"/>
        <end position="190"/>
    </location>
</feature>
<dbReference type="RefSeq" id="WP_212701809.1">
    <property type="nucleotide sequence ID" value="NZ_JADMKU010000013.1"/>
</dbReference>
<keyword evidence="1" id="KW-0175">Coiled coil</keyword>
<organism evidence="4 5">
    <name type="scientific">Thalassovita aquimarina</name>
    <dbReference type="NCBI Taxonomy" id="2785917"/>
    <lineage>
        <taxon>Bacteria</taxon>
        <taxon>Pseudomonadati</taxon>
        <taxon>Pseudomonadota</taxon>
        <taxon>Alphaproteobacteria</taxon>
        <taxon>Rhodobacterales</taxon>
        <taxon>Roseobacteraceae</taxon>
        <taxon>Thalassovita</taxon>
    </lineage>
</organism>
<feature type="coiled-coil region" evidence="1">
    <location>
        <begin position="65"/>
        <end position="128"/>
    </location>
</feature>
<keyword evidence="5" id="KW-1185">Reference proteome</keyword>
<dbReference type="Gene3D" id="1.10.287.470">
    <property type="entry name" value="Helix hairpin bin"/>
    <property type="match status" value="1"/>
</dbReference>
<dbReference type="SUPFAM" id="SSF111369">
    <property type="entry name" value="HlyD-like secretion proteins"/>
    <property type="match status" value="1"/>
</dbReference>
<feature type="signal peptide" evidence="2">
    <location>
        <begin position="1"/>
        <end position="15"/>
    </location>
</feature>
<evidence type="ECO:0000313" key="4">
    <source>
        <dbReference type="EMBL" id="MBR9652292.1"/>
    </source>
</evidence>